<reference evidence="1 2" key="1">
    <citation type="journal article" date="2019" name="Front. Microbiol.">
        <title>Ammonia Oxidation by the Arctic Terrestrial Thaumarchaeote Candidatus Nitrosocosmicus arcticus Is Stimulated by Increasing Temperatures.</title>
        <authorList>
            <person name="Alves R.J.E."/>
            <person name="Kerou M."/>
            <person name="Zappe A."/>
            <person name="Bittner R."/>
            <person name="Abby S.S."/>
            <person name="Schmidt H.A."/>
            <person name="Pfeifer K."/>
            <person name="Schleper C."/>
        </authorList>
    </citation>
    <scope>NUCLEOTIDE SEQUENCE [LARGE SCALE GENOMIC DNA]</scope>
    <source>
        <strain evidence="1 2">Kfb</strain>
    </source>
</reference>
<dbReference type="AlphaFoldDB" id="A0A557SXQ3"/>
<gene>
    <name evidence="1" type="ORF">NARC_30103</name>
</gene>
<proteinExistence type="predicted"/>
<accession>A0A557SXQ3</accession>
<name>A0A557SXQ3_9ARCH</name>
<dbReference type="EMBL" id="VOAH01000003">
    <property type="protein sequence ID" value="TVP41389.1"/>
    <property type="molecule type" value="Genomic_DNA"/>
</dbReference>
<evidence type="ECO:0000313" key="2">
    <source>
        <dbReference type="Proteomes" id="UP000315289"/>
    </source>
</evidence>
<sequence length="47" mass="5428">MKDSVLFRKLGKFWKRTSNDTKADKRLINNLKEAEENADISEKSQGS</sequence>
<evidence type="ECO:0000313" key="1">
    <source>
        <dbReference type="EMBL" id="TVP41389.1"/>
    </source>
</evidence>
<organism evidence="1 2">
    <name type="scientific">Candidatus Nitrosocosmicus arcticus</name>
    <dbReference type="NCBI Taxonomy" id="2035267"/>
    <lineage>
        <taxon>Archaea</taxon>
        <taxon>Nitrososphaerota</taxon>
        <taxon>Nitrososphaeria</taxon>
        <taxon>Nitrososphaerales</taxon>
        <taxon>Nitrososphaeraceae</taxon>
        <taxon>Candidatus Nitrosocosmicus</taxon>
    </lineage>
</organism>
<comment type="caution">
    <text evidence="1">The sequence shown here is derived from an EMBL/GenBank/DDBJ whole genome shotgun (WGS) entry which is preliminary data.</text>
</comment>
<protein>
    <submittedName>
        <fullName evidence="1">Uncharacterized protein</fullName>
    </submittedName>
</protein>
<keyword evidence="2" id="KW-1185">Reference proteome</keyword>
<dbReference type="Proteomes" id="UP000315289">
    <property type="component" value="Unassembled WGS sequence"/>
</dbReference>